<gene>
    <name evidence="2" type="ORF">GCM10022388_11220</name>
</gene>
<evidence type="ECO:0000256" key="1">
    <source>
        <dbReference type="SAM" id="SignalP"/>
    </source>
</evidence>
<name>A0ABP7UMW4_9FLAO</name>
<organism evidence="2 3">
    <name type="scientific">Flavobacterium chungnamense</name>
    <dbReference type="NCBI Taxonomy" id="706182"/>
    <lineage>
        <taxon>Bacteria</taxon>
        <taxon>Pseudomonadati</taxon>
        <taxon>Bacteroidota</taxon>
        <taxon>Flavobacteriia</taxon>
        <taxon>Flavobacteriales</taxon>
        <taxon>Flavobacteriaceae</taxon>
        <taxon>Flavobacterium</taxon>
    </lineage>
</organism>
<feature type="signal peptide" evidence="1">
    <location>
        <begin position="1"/>
        <end position="28"/>
    </location>
</feature>
<feature type="chain" id="PRO_5046296606" description="Outer membrane protein beta-barrel domain-containing protein" evidence="1">
    <location>
        <begin position="29"/>
        <end position="233"/>
    </location>
</feature>
<keyword evidence="3" id="KW-1185">Reference proteome</keyword>
<evidence type="ECO:0000313" key="3">
    <source>
        <dbReference type="Proteomes" id="UP001500426"/>
    </source>
</evidence>
<protein>
    <recommendedName>
        <fullName evidence="4">Outer membrane protein beta-barrel domain-containing protein</fullName>
    </recommendedName>
</protein>
<evidence type="ECO:0000313" key="2">
    <source>
        <dbReference type="EMBL" id="GAA4047407.1"/>
    </source>
</evidence>
<comment type="caution">
    <text evidence="2">The sequence shown here is derived from an EMBL/GenBank/DDBJ whole genome shotgun (WGS) entry which is preliminary data.</text>
</comment>
<sequence length="233" mass="26468">MNKITLIKVNMRNFKVLIALFFISWSFAQEKEGTTTPEKPKFYFTYGLNAQVQDELSIDKKLKVAGLPEVNSFTPEFFIGMTMFGKKYSGDIDFGFLNSKNEAGNNENRYIGFTTRLRVHYNLINKEKVAFTTGLNFSNTTGELVVFTKNNVIDLNDLTPANNVGNLSLRNNLFFVGPSASLYLFNNKSTKLRLNVGYEFAFTNGKWKSDYADVNNTVKEQGNNRFVFGITLL</sequence>
<evidence type="ECO:0008006" key="4">
    <source>
        <dbReference type="Google" id="ProtNLM"/>
    </source>
</evidence>
<keyword evidence="1" id="KW-0732">Signal</keyword>
<dbReference type="Proteomes" id="UP001500426">
    <property type="component" value="Unassembled WGS sequence"/>
</dbReference>
<proteinExistence type="predicted"/>
<dbReference type="EMBL" id="BAABCS010000010">
    <property type="protein sequence ID" value="GAA4047407.1"/>
    <property type="molecule type" value="Genomic_DNA"/>
</dbReference>
<reference evidence="3" key="1">
    <citation type="journal article" date="2019" name="Int. J. Syst. Evol. Microbiol.">
        <title>The Global Catalogue of Microorganisms (GCM) 10K type strain sequencing project: providing services to taxonomists for standard genome sequencing and annotation.</title>
        <authorList>
            <consortium name="The Broad Institute Genomics Platform"/>
            <consortium name="The Broad Institute Genome Sequencing Center for Infectious Disease"/>
            <person name="Wu L."/>
            <person name="Ma J."/>
        </authorList>
    </citation>
    <scope>NUCLEOTIDE SEQUENCE [LARGE SCALE GENOMIC DNA]</scope>
    <source>
        <strain evidence="3">JCM 17068</strain>
    </source>
</reference>
<accession>A0ABP7UMW4</accession>